<evidence type="ECO:0000313" key="2">
    <source>
        <dbReference type="Proteomes" id="UP000832011"/>
    </source>
</evidence>
<proteinExistence type="predicted"/>
<evidence type="ECO:0000313" key="1">
    <source>
        <dbReference type="EMBL" id="UOO89585.1"/>
    </source>
</evidence>
<organism evidence="1 2">
    <name type="scientific">Vitreoscilla massiliensis</name>
    <dbReference type="NCBI Taxonomy" id="1689272"/>
    <lineage>
        <taxon>Bacteria</taxon>
        <taxon>Pseudomonadati</taxon>
        <taxon>Pseudomonadota</taxon>
        <taxon>Betaproteobacteria</taxon>
        <taxon>Neisseriales</taxon>
        <taxon>Neisseriaceae</taxon>
        <taxon>Vitreoscilla</taxon>
    </lineage>
</organism>
<protein>
    <submittedName>
        <fullName evidence="1">Uncharacterized protein</fullName>
    </submittedName>
</protein>
<gene>
    <name evidence="1" type="ORF">LVJ82_00960</name>
</gene>
<accession>A0ABY4E2H8</accession>
<dbReference type="Proteomes" id="UP000832011">
    <property type="component" value="Chromosome"/>
</dbReference>
<sequence length="102" mass="11620">MFNYLDAKMSIYSAKDPQYQGFIAGNGNGIVTVDGKPSQKRIVVFERTKLFPCLRQTWSNADGTYLIPWLDVSKTYMVMAVDDKEKYEPVVWDFIKPASNNG</sequence>
<dbReference type="EMBL" id="CP091511">
    <property type="protein sequence ID" value="UOO89585.1"/>
    <property type="molecule type" value="Genomic_DNA"/>
</dbReference>
<reference evidence="1 2" key="1">
    <citation type="journal article" date="2022" name="Res Sq">
        <title>Evolution of multicellular longitudinally dividing oral cavity symbionts (Neisseriaceae).</title>
        <authorList>
            <person name="Nyongesa S."/>
            <person name="Weber P."/>
            <person name="Bernet E."/>
            <person name="Pullido F."/>
            <person name="Nieckarz M."/>
            <person name="Delaby M."/>
            <person name="Nieves C."/>
            <person name="Viehboeck T."/>
            <person name="Krause N."/>
            <person name="Rivera-Millot A."/>
            <person name="Nakamura A."/>
            <person name="Vischer N."/>
            <person name="VanNieuwenhze M."/>
            <person name="Brun Y."/>
            <person name="Cava F."/>
            <person name="Bulgheresi S."/>
            <person name="Veyrier F."/>
        </authorList>
    </citation>
    <scope>NUCLEOTIDE SEQUENCE [LARGE SCALE GENOMIC DNA]</scope>
    <source>
        <strain evidence="1 2">SN4</strain>
    </source>
</reference>
<dbReference type="RefSeq" id="WP_058305483.1">
    <property type="nucleotide sequence ID" value="NZ_CABKVG010000007.1"/>
</dbReference>
<keyword evidence="2" id="KW-1185">Reference proteome</keyword>
<name>A0ABY4E2H8_9NEIS</name>